<dbReference type="PANTHER" id="PTHR43178">
    <property type="entry name" value="DIHYDROLIPOAMIDE ACETYLTRANSFERASE COMPONENT OF PYRUVATE DEHYDROGENASE COMPLEX"/>
    <property type="match status" value="1"/>
</dbReference>
<dbReference type="PANTHER" id="PTHR43178:SF14">
    <property type="entry name" value="LIPOAMIDE ACYLTRANSFERASE COMPONENT OF BRANCHED-CHAIN ALPHA-KETO ACID DEHYDROGENASE COMPLEX, MITOCHONDRIAL"/>
    <property type="match status" value="1"/>
</dbReference>
<evidence type="ECO:0000256" key="3">
    <source>
        <dbReference type="ARBA" id="ARBA00023315"/>
    </source>
</evidence>
<evidence type="ECO:0000256" key="1">
    <source>
        <dbReference type="ARBA" id="ARBA00001938"/>
    </source>
</evidence>
<evidence type="ECO:0000313" key="4">
    <source>
        <dbReference type="EMBL" id="KAF5816322.1"/>
    </source>
</evidence>
<keyword evidence="5" id="KW-1185">Reference proteome</keyword>
<dbReference type="AlphaFoldDB" id="A0A9K3NWV4"/>
<gene>
    <name evidence="4" type="ORF">HanXRQr2_Chr03g0133081</name>
</gene>
<evidence type="ECO:0000313" key="5">
    <source>
        <dbReference type="Proteomes" id="UP000215914"/>
    </source>
</evidence>
<keyword evidence="2 4" id="KW-0808">Transferase</keyword>
<dbReference type="Gramene" id="mRNA:HanXRQr2_Chr03g0133081">
    <property type="protein sequence ID" value="mRNA:HanXRQr2_Chr03g0133081"/>
    <property type="gene ID" value="HanXRQr2_Chr03g0133081"/>
</dbReference>
<keyword evidence="3 4" id="KW-0012">Acyltransferase</keyword>
<dbReference type="SUPFAM" id="SSF51230">
    <property type="entry name" value="Single hybrid motif"/>
    <property type="match status" value="1"/>
</dbReference>
<dbReference type="EMBL" id="MNCJ02000318">
    <property type="protein sequence ID" value="KAF5816322.1"/>
    <property type="molecule type" value="Genomic_DNA"/>
</dbReference>
<reference evidence="4" key="2">
    <citation type="submission" date="2020-06" db="EMBL/GenBank/DDBJ databases">
        <title>Helianthus annuus Genome sequencing and assembly Release 2.</title>
        <authorList>
            <person name="Gouzy J."/>
            <person name="Langlade N."/>
            <person name="Munos S."/>
        </authorList>
    </citation>
    <scope>NUCLEOTIDE SEQUENCE</scope>
    <source>
        <tissue evidence="4">Leaves</tissue>
    </source>
</reference>
<dbReference type="Proteomes" id="UP000215914">
    <property type="component" value="Unassembled WGS sequence"/>
</dbReference>
<proteinExistence type="predicted"/>
<protein>
    <submittedName>
        <fullName evidence="4">Dihydrolipoyllysine-residue (2-methylpropanoyl)transferase</fullName>
        <ecNumber evidence="4">2.3.1.168</ecNumber>
    </submittedName>
</protein>
<sequence>MFYVQLYNNKVHYLSISVAALEQADTIIHIHLAHTGEGIVECELCKCFVKERDEVEEVQSDKATIEITSRYQGKVVRFLRVTVDIVKVNINTITCCFISSYRKRIYPKISIRKLHI</sequence>
<dbReference type="InterPro" id="IPR050743">
    <property type="entry name" value="2-oxoacid_DH_E2_comp"/>
</dbReference>
<organism evidence="4 5">
    <name type="scientific">Helianthus annuus</name>
    <name type="common">Common sunflower</name>
    <dbReference type="NCBI Taxonomy" id="4232"/>
    <lineage>
        <taxon>Eukaryota</taxon>
        <taxon>Viridiplantae</taxon>
        <taxon>Streptophyta</taxon>
        <taxon>Embryophyta</taxon>
        <taxon>Tracheophyta</taxon>
        <taxon>Spermatophyta</taxon>
        <taxon>Magnoliopsida</taxon>
        <taxon>eudicotyledons</taxon>
        <taxon>Gunneridae</taxon>
        <taxon>Pentapetalae</taxon>
        <taxon>asterids</taxon>
        <taxon>campanulids</taxon>
        <taxon>Asterales</taxon>
        <taxon>Asteraceae</taxon>
        <taxon>Asteroideae</taxon>
        <taxon>Heliantheae alliance</taxon>
        <taxon>Heliantheae</taxon>
        <taxon>Helianthus</taxon>
    </lineage>
</organism>
<dbReference type="InterPro" id="IPR011053">
    <property type="entry name" value="Single_hybrid_motif"/>
</dbReference>
<accession>A0A9K3NWV4</accession>
<dbReference type="Gene3D" id="2.40.50.100">
    <property type="match status" value="1"/>
</dbReference>
<dbReference type="EC" id="2.3.1.168" evidence="4"/>
<evidence type="ECO:0000256" key="2">
    <source>
        <dbReference type="ARBA" id="ARBA00022679"/>
    </source>
</evidence>
<reference evidence="4" key="1">
    <citation type="journal article" date="2017" name="Nature">
        <title>The sunflower genome provides insights into oil metabolism, flowering and Asterid evolution.</title>
        <authorList>
            <person name="Badouin H."/>
            <person name="Gouzy J."/>
            <person name="Grassa C.J."/>
            <person name="Murat F."/>
            <person name="Staton S.E."/>
            <person name="Cottret L."/>
            <person name="Lelandais-Briere C."/>
            <person name="Owens G.L."/>
            <person name="Carrere S."/>
            <person name="Mayjonade B."/>
            <person name="Legrand L."/>
            <person name="Gill N."/>
            <person name="Kane N.C."/>
            <person name="Bowers J.E."/>
            <person name="Hubner S."/>
            <person name="Bellec A."/>
            <person name="Berard A."/>
            <person name="Berges H."/>
            <person name="Blanchet N."/>
            <person name="Boniface M.C."/>
            <person name="Brunel D."/>
            <person name="Catrice O."/>
            <person name="Chaidir N."/>
            <person name="Claudel C."/>
            <person name="Donnadieu C."/>
            <person name="Faraut T."/>
            <person name="Fievet G."/>
            <person name="Helmstetter N."/>
            <person name="King M."/>
            <person name="Knapp S.J."/>
            <person name="Lai Z."/>
            <person name="Le Paslier M.C."/>
            <person name="Lippi Y."/>
            <person name="Lorenzon L."/>
            <person name="Mandel J.R."/>
            <person name="Marage G."/>
            <person name="Marchand G."/>
            <person name="Marquand E."/>
            <person name="Bret-Mestries E."/>
            <person name="Morien E."/>
            <person name="Nambeesan S."/>
            <person name="Nguyen T."/>
            <person name="Pegot-Espagnet P."/>
            <person name="Pouilly N."/>
            <person name="Raftis F."/>
            <person name="Sallet E."/>
            <person name="Schiex T."/>
            <person name="Thomas J."/>
            <person name="Vandecasteele C."/>
            <person name="Vares D."/>
            <person name="Vear F."/>
            <person name="Vautrin S."/>
            <person name="Crespi M."/>
            <person name="Mangin B."/>
            <person name="Burke J.M."/>
            <person name="Salse J."/>
            <person name="Munos S."/>
            <person name="Vincourt P."/>
            <person name="Rieseberg L.H."/>
            <person name="Langlade N.B."/>
        </authorList>
    </citation>
    <scope>NUCLEOTIDE SEQUENCE</scope>
    <source>
        <tissue evidence="4">Leaves</tissue>
    </source>
</reference>
<comment type="cofactor">
    <cofactor evidence="1">
        <name>(R)-lipoate</name>
        <dbReference type="ChEBI" id="CHEBI:83088"/>
    </cofactor>
</comment>
<dbReference type="GO" id="GO:0043754">
    <property type="term" value="F:dihydrolipoamide branched chain acyltransferase activity"/>
    <property type="evidence" value="ECO:0007669"/>
    <property type="project" value="UniProtKB-EC"/>
</dbReference>
<name>A0A9K3NWV4_HELAN</name>
<comment type="caution">
    <text evidence="4">The sequence shown here is derived from an EMBL/GenBank/DDBJ whole genome shotgun (WGS) entry which is preliminary data.</text>
</comment>